<evidence type="ECO:0000259" key="2">
    <source>
        <dbReference type="Pfam" id="PF07583"/>
    </source>
</evidence>
<keyword evidence="6" id="KW-1185">Reference proteome</keyword>
<gene>
    <name evidence="5" type="ORF">LQ567_02335</name>
</gene>
<evidence type="ECO:0000259" key="4">
    <source>
        <dbReference type="Pfam" id="PF07635"/>
    </source>
</evidence>
<accession>A0ABS8PKF6</accession>
<evidence type="ECO:0000259" key="3">
    <source>
        <dbReference type="Pfam" id="PF07587"/>
    </source>
</evidence>
<dbReference type="RefSeq" id="WP_231002487.1">
    <property type="nucleotide sequence ID" value="NZ_JAJNEC010000003.1"/>
</dbReference>
<keyword evidence="1" id="KW-0812">Transmembrane</keyword>
<dbReference type="InterPro" id="IPR011444">
    <property type="entry name" value="DUF1549"/>
</dbReference>
<evidence type="ECO:0000313" key="6">
    <source>
        <dbReference type="Proteomes" id="UP001199816"/>
    </source>
</evidence>
<evidence type="ECO:0000256" key="1">
    <source>
        <dbReference type="SAM" id="Phobius"/>
    </source>
</evidence>
<dbReference type="InterPro" id="IPR011429">
    <property type="entry name" value="Cyt_c_Planctomycete-type"/>
</dbReference>
<dbReference type="PANTHER" id="PTHR35889">
    <property type="entry name" value="CYCLOINULO-OLIGOSACCHARIDE FRUCTANOTRANSFERASE-RELATED"/>
    <property type="match status" value="1"/>
</dbReference>
<evidence type="ECO:0000313" key="5">
    <source>
        <dbReference type="EMBL" id="MCD2421582.1"/>
    </source>
</evidence>
<dbReference type="EMBL" id="JAJNEC010000003">
    <property type="protein sequence ID" value="MCD2421582.1"/>
    <property type="molecule type" value="Genomic_DNA"/>
</dbReference>
<organism evidence="5 6">
    <name type="scientific">Niabella pedocola</name>
    <dbReference type="NCBI Taxonomy" id="1752077"/>
    <lineage>
        <taxon>Bacteria</taxon>
        <taxon>Pseudomonadati</taxon>
        <taxon>Bacteroidota</taxon>
        <taxon>Chitinophagia</taxon>
        <taxon>Chitinophagales</taxon>
        <taxon>Chitinophagaceae</taxon>
        <taxon>Niabella</taxon>
    </lineage>
</organism>
<name>A0ABS8PKF6_9BACT</name>
<proteinExistence type="predicted"/>
<feature type="domain" description="DUF1553" evidence="3">
    <location>
        <begin position="477"/>
        <end position="737"/>
    </location>
</feature>
<sequence length="792" mass="89623">MLKFTLLRAIFSKHFFYTTAMKFTTIAGITFMVFIFSGLAAGCGALTKKSKAKSKISYNYDVRPILSDKCFACHGPDKNKQEAGLRLDIEANAKAPLRETKGAYAIVPGKPEASELVKRITSADPSYQMPTPESHLGVLNEREIDILTRWIKQGAPYEKHWAFMAPQKAPLPDIRNKEWPRNEIDYFIAEKMEEHELQPNEAADKSMLLKRVSLDLTGLLPDLQMQEAFETDNSNTAYEKAVDRLLASPQFGEKMALHWLDISRYADSYGYQDDDIRTQWPYRDWVIHAFNNNMPYDQFITWQLAGDLLPNSGKEQLLATAFLRNHKITEEGGVIPEEYRVEYAIDKVKTFSKGILAMTAECAQCHDHKYDPISQKDYYQLFAFFNTSKEQGLEGLVNSGPAKTPVLTLTTDDTKSLLRFINPKDTARVNVSVMGELDTLRTTYILNRGVYDQHGAVVTAGALQAVMRFDTTRYPKNRLGLAQWTVSKQNPLTARVFVNQLWEQLFGKGIVKTVGDFGMQGNLPTHPELLDWLAVDFMEHGWNMKELIRKMVLSATYRQSSRIDPKAKEKDPDNVYYARSTRIRLPAESIRDAILGSSGLLNKTIGGPSVKPYQPKGLWEAATSGRGALTSYSQDSDSDLYRRGIYTFIKLTVPPPSMIIFDASNRDQCEVNRLTTNTPLQALIMMNDPTVLEASRVFAEKLSEKGTGMEQAIRIAFESILCRKPAAREMEILKKYYTDQLNVFNQKKKEVGKTLAVGEYPHRTDPAGNIKAAALMRVINMIYNMEETIVKV</sequence>
<dbReference type="Pfam" id="PF07583">
    <property type="entry name" value="PSCyt2"/>
    <property type="match status" value="1"/>
</dbReference>
<reference evidence="5 6" key="1">
    <citation type="submission" date="2021-11" db="EMBL/GenBank/DDBJ databases">
        <title>Genomic of Niabella pedocola.</title>
        <authorList>
            <person name="Wu T."/>
        </authorList>
    </citation>
    <scope>NUCLEOTIDE SEQUENCE [LARGE SCALE GENOMIC DNA]</scope>
    <source>
        <strain evidence="5 6">JCM 31011</strain>
    </source>
</reference>
<dbReference type="InterPro" id="IPR022655">
    <property type="entry name" value="DUF1553"/>
</dbReference>
<feature type="transmembrane region" description="Helical" evidence="1">
    <location>
        <begin position="20"/>
        <end position="46"/>
    </location>
</feature>
<feature type="domain" description="DUF1549" evidence="2">
    <location>
        <begin position="183"/>
        <end position="389"/>
    </location>
</feature>
<dbReference type="PANTHER" id="PTHR35889:SF3">
    <property type="entry name" value="F-BOX DOMAIN-CONTAINING PROTEIN"/>
    <property type="match status" value="1"/>
</dbReference>
<dbReference type="Proteomes" id="UP001199816">
    <property type="component" value="Unassembled WGS sequence"/>
</dbReference>
<keyword evidence="1" id="KW-1133">Transmembrane helix</keyword>
<feature type="domain" description="Cytochrome C Planctomycete-type" evidence="4">
    <location>
        <begin position="70"/>
        <end position="132"/>
    </location>
</feature>
<dbReference type="Pfam" id="PF07635">
    <property type="entry name" value="PSCyt1"/>
    <property type="match status" value="1"/>
</dbReference>
<comment type="caution">
    <text evidence="5">The sequence shown here is derived from an EMBL/GenBank/DDBJ whole genome shotgun (WGS) entry which is preliminary data.</text>
</comment>
<protein>
    <submittedName>
        <fullName evidence="5">PSD1 and planctomycete cytochrome C domain-containing protein</fullName>
    </submittedName>
</protein>
<dbReference type="Pfam" id="PF07587">
    <property type="entry name" value="PSD1"/>
    <property type="match status" value="1"/>
</dbReference>
<keyword evidence="1" id="KW-0472">Membrane</keyword>